<reference evidence="5 6" key="1">
    <citation type="submission" date="2019-12" db="EMBL/GenBank/DDBJ databases">
        <title>Halocatena pleomorpha gen. nov. sp. nov., an extremely halophilic archaeon of family Halobacteriaceae isolated from saltpan soil.</title>
        <authorList>
            <person name="Pal Y."/>
            <person name="Verma A."/>
            <person name="Krishnamurthi S."/>
            <person name="Kumar P."/>
        </authorList>
    </citation>
    <scope>NUCLEOTIDE SEQUENCE [LARGE SCALE GENOMIC DNA]</scope>
    <source>
        <strain evidence="5 6">JCM 16495</strain>
    </source>
</reference>
<accession>A0A6B0GI77</accession>
<dbReference type="InterPro" id="IPR057326">
    <property type="entry name" value="KR_dom"/>
</dbReference>
<evidence type="ECO:0000259" key="4">
    <source>
        <dbReference type="SMART" id="SM00822"/>
    </source>
</evidence>
<dbReference type="GO" id="GO:0016491">
    <property type="term" value="F:oxidoreductase activity"/>
    <property type="evidence" value="ECO:0007669"/>
    <property type="project" value="UniProtKB-KW"/>
</dbReference>
<dbReference type="PRINTS" id="PR00081">
    <property type="entry name" value="GDHRDH"/>
</dbReference>
<dbReference type="PRINTS" id="PR00080">
    <property type="entry name" value="SDRFAMILY"/>
</dbReference>
<feature type="domain" description="Ketoreductase" evidence="4">
    <location>
        <begin position="8"/>
        <end position="187"/>
    </location>
</feature>
<evidence type="ECO:0000313" key="5">
    <source>
        <dbReference type="EMBL" id="MWG33587.1"/>
    </source>
</evidence>
<dbReference type="OrthoDB" id="10157at2157"/>
<organism evidence="5 6">
    <name type="scientific">Halomarina oriensis</name>
    <dbReference type="NCBI Taxonomy" id="671145"/>
    <lineage>
        <taxon>Archaea</taxon>
        <taxon>Methanobacteriati</taxon>
        <taxon>Methanobacteriota</taxon>
        <taxon>Stenosarchaea group</taxon>
        <taxon>Halobacteria</taxon>
        <taxon>Halobacteriales</taxon>
        <taxon>Natronomonadaceae</taxon>
        <taxon>Halomarina</taxon>
    </lineage>
</organism>
<evidence type="ECO:0000256" key="3">
    <source>
        <dbReference type="RuleBase" id="RU000363"/>
    </source>
</evidence>
<proteinExistence type="inferred from homology"/>
<dbReference type="Gene3D" id="3.40.50.720">
    <property type="entry name" value="NAD(P)-binding Rossmann-like Domain"/>
    <property type="match status" value="1"/>
</dbReference>
<dbReference type="PANTHER" id="PTHR43976">
    <property type="entry name" value="SHORT CHAIN DEHYDROGENASE"/>
    <property type="match status" value="1"/>
</dbReference>
<comment type="similarity">
    <text evidence="1 3">Belongs to the short-chain dehydrogenases/reductases (SDR) family.</text>
</comment>
<evidence type="ECO:0000256" key="2">
    <source>
        <dbReference type="ARBA" id="ARBA00023002"/>
    </source>
</evidence>
<dbReference type="EMBL" id="WSZK01000008">
    <property type="protein sequence ID" value="MWG33587.1"/>
    <property type="molecule type" value="Genomic_DNA"/>
</dbReference>
<protein>
    <submittedName>
        <fullName evidence="5">SDR family NAD(P)-dependent oxidoreductase</fullName>
    </submittedName>
</protein>
<dbReference type="RefSeq" id="WP_158203310.1">
    <property type="nucleotide sequence ID" value="NZ_WSZK01000008.1"/>
</dbReference>
<name>A0A6B0GI77_9EURY</name>
<dbReference type="InterPro" id="IPR002347">
    <property type="entry name" value="SDR_fam"/>
</dbReference>
<gene>
    <name evidence="5" type="ORF">GQS65_03615</name>
</gene>
<evidence type="ECO:0000313" key="6">
    <source>
        <dbReference type="Proteomes" id="UP000451471"/>
    </source>
</evidence>
<dbReference type="PROSITE" id="PS00061">
    <property type="entry name" value="ADH_SHORT"/>
    <property type="match status" value="1"/>
</dbReference>
<keyword evidence="2" id="KW-0560">Oxidoreductase</keyword>
<dbReference type="Proteomes" id="UP000451471">
    <property type="component" value="Unassembled WGS sequence"/>
</dbReference>
<comment type="caution">
    <text evidence="5">The sequence shown here is derived from an EMBL/GenBank/DDBJ whole genome shotgun (WGS) entry which is preliminary data.</text>
</comment>
<evidence type="ECO:0000256" key="1">
    <source>
        <dbReference type="ARBA" id="ARBA00006484"/>
    </source>
</evidence>
<dbReference type="InterPro" id="IPR036291">
    <property type="entry name" value="NAD(P)-bd_dom_sf"/>
</dbReference>
<dbReference type="InterPro" id="IPR051911">
    <property type="entry name" value="SDR_oxidoreductase"/>
</dbReference>
<dbReference type="Pfam" id="PF00106">
    <property type="entry name" value="adh_short"/>
    <property type="match status" value="1"/>
</dbReference>
<dbReference type="SMART" id="SM00822">
    <property type="entry name" value="PKS_KR"/>
    <property type="match status" value="1"/>
</dbReference>
<dbReference type="SUPFAM" id="SSF51735">
    <property type="entry name" value="NAD(P)-binding Rossmann-fold domains"/>
    <property type="match status" value="1"/>
</dbReference>
<sequence>MSPSELGRVVVVTGANEGIGYHLLRSLVDDGYLVAGFDVDVSALQSLRERHPEQVRYYECDVTDTDAVESAVDAVVGEWGRIDVLVNNAAVFELGRFDEVSPDATEREFDVNVFGYLRTIRAVLPRMRAQGGGIVHNVSSGVGQVGHPSLSGYAATKGAIEAFTRSLRLELEPDGIACTLLYPPATNTRSAARLKYPSFAVKDPEYVGRRLADRIESTDAAVYADWQTRLGMALVRRVPSLVKRGTERYV</sequence>
<dbReference type="InterPro" id="IPR020904">
    <property type="entry name" value="Sc_DH/Rdtase_CS"/>
</dbReference>
<keyword evidence="6" id="KW-1185">Reference proteome</keyword>
<dbReference type="AlphaFoldDB" id="A0A6B0GI77"/>
<dbReference type="PANTHER" id="PTHR43976:SF16">
    <property type="entry name" value="SHORT-CHAIN DEHYDROGENASE_REDUCTASE FAMILY PROTEIN"/>
    <property type="match status" value="1"/>
</dbReference>